<dbReference type="Gene3D" id="1.10.260.40">
    <property type="entry name" value="lambda repressor-like DNA-binding domains"/>
    <property type="match status" value="1"/>
</dbReference>
<comment type="caution">
    <text evidence="3">The sequence shown here is derived from an EMBL/GenBank/DDBJ whole genome shotgun (WGS) entry which is preliminary data.</text>
</comment>
<name>A0AB38DAM3_9MYCO</name>
<dbReference type="InterPro" id="IPR039554">
    <property type="entry name" value="HigA2-like_HTH"/>
</dbReference>
<proteinExistence type="predicted"/>
<dbReference type="GO" id="GO:0003677">
    <property type="term" value="F:DNA binding"/>
    <property type="evidence" value="ECO:0007669"/>
    <property type="project" value="InterPro"/>
</dbReference>
<feature type="compositionally biased region" description="Basic residues" evidence="1">
    <location>
        <begin position="159"/>
        <end position="170"/>
    </location>
</feature>
<dbReference type="EMBL" id="FVQL01000001">
    <property type="protein sequence ID" value="SKY34081.1"/>
    <property type="molecule type" value="Genomic_DNA"/>
</dbReference>
<evidence type="ECO:0000259" key="2">
    <source>
        <dbReference type="PROSITE" id="PS50943"/>
    </source>
</evidence>
<dbReference type="InterPro" id="IPR001387">
    <property type="entry name" value="Cro/C1-type_HTH"/>
</dbReference>
<dbReference type="Pfam" id="PF13744">
    <property type="entry name" value="HTH_37"/>
    <property type="match status" value="1"/>
</dbReference>
<feature type="region of interest" description="Disordered" evidence="1">
    <location>
        <begin position="147"/>
        <end position="170"/>
    </location>
</feature>
<evidence type="ECO:0000256" key="1">
    <source>
        <dbReference type="SAM" id="MobiDB-lite"/>
    </source>
</evidence>
<accession>A0AB38DAM3</accession>
<dbReference type="RefSeq" id="WP_079457608.1">
    <property type="nucleotide sequence ID" value="NZ_CP065272.1"/>
</dbReference>
<gene>
    <name evidence="3" type="ORF">SAMEA2275630_00765</name>
</gene>
<evidence type="ECO:0000313" key="3">
    <source>
        <dbReference type="EMBL" id="SKY34081.1"/>
    </source>
</evidence>
<organism evidence="3 4">
    <name type="scientific">Mycobacteroides abscessus subsp. massiliense</name>
    <dbReference type="NCBI Taxonomy" id="1962118"/>
    <lineage>
        <taxon>Bacteria</taxon>
        <taxon>Bacillati</taxon>
        <taxon>Actinomycetota</taxon>
        <taxon>Actinomycetes</taxon>
        <taxon>Mycobacteriales</taxon>
        <taxon>Mycobacteriaceae</taxon>
        <taxon>Mycobacteroides</taxon>
        <taxon>Mycobacteroides abscessus</taxon>
    </lineage>
</organism>
<protein>
    <submittedName>
        <fullName evidence="3">Helix-turn-helix domain-containing protein</fullName>
    </submittedName>
</protein>
<dbReference type="PROSITE" id="PS50943">
    <property type="entry name" value="HTH_CROC1"/>
    <property type="match status" value="1"/>
</dbReference>
<reference evidence="3 4" key="1">
    <citation type="submission" date="2016-11" db="EMBL/GenBank/DDBJ databases">
        <authorList>
            <consortium name="Pathogen Informatics"/>
        </authorList>
    </citation>
    <scope>NUCLEOTIDE SEQUENCE [LARGE SCALE GENOMIC DNA]</scope>
    <source>
        <strain evidence="3 4">1168</strain>
    </source>
</reference>
<dbReference type="AlphaFoldDB" id="A0AB38DAM3"/>
<sequence>MSVWDDIADTPREAESLRLRSELMIAIEERVAGEDWPQAAVGKRLGLSESRVSELLQGKISKFPLDVLVGIAAELGIRLKVAECDRPLKTYSLAEVTRMVLPPDLNDPEGWLARYLRAGKIGGYKIGRTWRMTQQDVEDLITSTRTRTDTAVADENRRGLSRRSRMLRMP</sequence>
<dbReference type="SUPFAM" id="SSF47413">
    <property type="entry name" value="lambda repressor-like DNA-binding domains"/>
    <property type="match status" value="1"/>
</dbReference>
<evidence type="ECO:0000313" key="4">
    <source>
        <dbReference type="Proteomes" id="UP000190366"/>
    </source>
</evidence>
<dbReference type="InterPro" id="IPR010982">
    <property type="entry name" value="Lambda_DNA-bd_dom_sf"/>
</dbReference>
<feature type="domain" description="HTH cro/C1-type" evidence="2">
    <location>
        <begin position="38"/>
        <end position="82"/>
    </location>
</feature>
<dbReference type="Proteomes" id="UP000190366">
    <property type="component" value="Unassembled WGS sequence"/>
</dbReference>